<proteinExistence type="predicted"/>
<protein>
    <submittedName>
        <fullName evidence="2">Uncharacterized protein</fullName>
    </submittedName>
</protein>
<reference evidence="2 3" key="1">
    <citation type="submission" date="2020-01" db="EMBL/GenBank/DDBJ databases">
        <title>Jiella pacifica sp. nov.</title>
        <authorList>
            <person name="Xue Z."/>
            <person name="Zhu S."/>
            <person name="Chen J."/>
            <person name="Yang J."/>
        </authorList>
    </citation>
    <scope>NUCLEOTIDE SEQUENCE [LARGE SCALE GENOMIC DNA]</scope>
    <source>
        <strain evidence="2 3">40Bstr34</strain>
    </source>
</reference>
<feature type="region of interest" description="Disordered" evidence="1">
    <location>
        <begin position="1"/>
        <end position="77"/>
    </location>
</feature>
<organism evidence="2 3">
    <name type="scientific">Jiella pacifica</name>
    <dbReference type="NCBI Taxonomy" id="2696469"/>
    <lineage>
        <taxon>Bacteria</taxon>
        <taxon>Pseudomonadati</taxon>
        <taxon>Pseudomonadota</taxon>
        <taxon>Alphaproteobacteria</taxon>
        <taxon>Hyphomicrobiales</taxon>
        <taxon>Aurantimonadaceae</taxon>
        <taxon>Jiella</taxon>
    </lineage>
</organism>
<dbReference type="AlphaFoldDB" id="A0A6N9TCI9"/>
<comment type="caution">
    <text evidence="2">The sequence shown here is derived from an EMBL/GenBank/DDBJ whole genome shotgun (WGS) entry which is preliminary data.</text>
</comment>
<name>A0A6N9TCI9_9HYPH</name>
<feature type="region of interest" description="Disordered" evidence="1">
    <location>
        <begin position="157"/>
        <end position="252"/>
    </location>
</feature>
<gene>
    <name evidence="2" type="ORF">GTK09_25705</name>
</gene>
<evidence type="ECO:0000313" key="2">
    <source>
        <dbReference type="EMBL" id="NDW07806.1"/>
    </source>
</evidence>
<dbReference type="Proteomes" id="UP000469011">
    <property type="component" value="Unassembled WGS sequence"/>
</dbReference>
<accession>A0A6N9TCI9</accession>
<sequence length="252" mass="26762">MIIEPSSTSSGSADTDKPKEDFEQTKARGSEEFESAKAETRKATESLRDTASDYSKRARDSAYEQGEKGKETVAGGLDDFAAAVRKASDELGSRDQSMASQVVREVAGGLEQASRTIHGKDIGELTQSIARFARERPTTFLVGAALAGLALGRFARSSSEHDEGDYAGGPGSVGAFDTGRQSPPRGRVDPARSGPVPTGYRSTYAEQSRPVEGAYPEDRNPIAGMPRSNQPDMAAKPSASTSNPVKAENNER</sequence>
<dbReference type="RefSeq" id="WP_163466260.1">
    <property type="nucleotide sequence ID" value="NZ_JAAAMG010000039.1"/>
</dbReference>
<feature type="compositionally biased region" description="Basic and acidic residues" evidence="1">
    <location>
        <begin position="14"/>
        <end position="71"/>
    </location>
</feature>
<evidence type="ECO:0000256" key="1">
    <source>
        <dbReference type="SAM" id="MobiDB-lite"/>
    </source>
</evidence>
<feature type="compositionally biased region" description="Polar residues" evidence="1">
    <location>
        <begin position="1"/>
        <end position="13"/>
    </location>
</feature>
<evidence type="ECO:0000313" key="3">
    <source>
        <dbReference type="Proteomes" id="UP000469011"/>
    </source>
</evidence>
<keyword evidence="3" id="KW-1185">Reference proteome</keyword>
<dbReference type="EMBL" id="JAAAMG010000039">
    <property type="protein sequence ID" value="NDW07806.1"/>
    <property type="molecule type" value="Genomic_DNA"/>
</dbReference>